<keyword evidence="4" id="KW-1185">Reference proteome</keyword>
<evidence type="ECO:0000259" key="2">
    <source>
        <dbReference type="Pfam" id="PF00107"/>
    </source>
</evidence>
<dbReference type="AlphaFoldDB" id="A0AA38LBK5"/>
<sequence length="232" mass="25336">PIRCLMMGTVVMSANAEFKEGDVVTGLYGVAEYSIVAASALKKVDTTLAKPSHYLGPLGMPGMTAWVGLVLIGEPKAGDQVFVSSAAGAVGLIVGQLAKIRGCRVVGSVGTDQKVKMVKEEFGFDDAFNYNSETDWDATLARYFPKGIDIYFDNVGGKMLESVLNHINMNARIPICGMLSQYNQGEWRKRYGVRNLLNLVGKCAKMEGFLFDKYLHRMEEFARGGGRVCERG</sequence>
<accession>A0AA38LBK5</accession>
<dbReference type="Pfam" id="PF00107">
    <property type="entry name" value="ADH_zinc_N"/>
    <property type="match status" value="1"/>
</dbReference>
<dbReference type="InterPro" id="IPR011032">
    <property type="entry name" value="GroES-like_sf"/>
</dbReference>
<protein>
    <recommendedName>
        <fullName evidence="2">Alcohol dehydrogenase-like C-terminal domain-containing protein</fullName>
    </recommendedName>
</protein>
<dbReference type="InterPro" id="IPR036291">
    <property type="entry name" value="NAD(P)-bd_dom_sf"/>
</dbReference>
<evidence type="ECO:0000313" key="3">
    <source>
        <dbReference type="EMBL" id="KAH9318783.1"/>
    </source>
</evidence>
<gene>
    <name evidence="3" type="ORF">KI387_020552</name>
</gene>
<dbReference type="Gene3D" id="3.40.50.720">
    <property type="entry name" value="NAD(P)-binding Rossmann-like Domain"/>
    <property type="match status" value="1"/>
</dbReference>
<dbReference type="InterPro" id="IPR045010">
    <property type="entry name" value="MDR_fam"/>
</dbReference>
<dbReference type="PANTHER" id="PTHR43205:SF7">
    <property type="entry name" value="PROSTAGLANDIN REDUCTASE 1"/>
    <property type="match status" value="1"/>
</dbReference>
<feature type="non-terminal residue" evidence="3">
    <location>
        <position position="1"/>
    </location>
</feature>
<dbReference type="SUPFAM" id="SSF50129">
    <property type="entry name" value="GroES-like"/>
    <property type="match status" value="1"/>
</dbReference>
<comment type="caution">
    <text evidence="3">The sequence shown here is derived from an EMBL/GenBank/DDBJ whole genome shotgun (WGS) entry which is preliminary data.</text>
</comment>
<dbReference type="SUPFAM" id="SSF51735">
    <property type="entry name" value="NAD(P)-binding Rossmann-fold domains"/>
    <property type="match status" value="1"/>
</dbReference>
<name>A0AA38LBK5_TAXCH</name>
<dbReference type="Proteomes" id="UP000824469">
    <property type="component" value="Unassembled WGS sequence"/>
</dbReference>
<keyword evidence="1" id="KW-0560">Oxidoreductase</keyword>
<evidence type="ECO:0000313" key="4">
    <source>
        <dbReference type="Proteomes" id="UP000824469"/>
    </source>
</evidence>
<dbReference type="EMBL" id="JAHRHJ020000004">
    <property type="protein sequence ID" value="KAH9318783.1"/>
    <property type="molecule type" value="Genomic_DNA"/>
</dbReference>
<dbReference type="OMA" id="PIRCLMM"/>
<dbReference type="PANTHER" id="PTHR43205">
    <property type="entry name" value="PROSTAGLANDIN REDUCTASE"/>
    <property type="match status" value="1"/>
</dbReference>
<dbReference type="GO" id="GO:0016628">
    <property type="term" value="F:oxidoreductase activity, acting on the CH-CH group of donors, NAD or NADP as acceptor"/>
    <property type="evidence" value="ECO:0007669"/>
    <property type="project" value="InterPro"/>
</dbReference>
<feature type="domain" description="Alcohol dehydrogenase-like C-terminal" evidence="2">
    <location>
        <begin position="89"/>
        <end position="208"/>
    </location>
</feature>
<reference evidence="3 4" key="1">
    <citation type="journal article" date="2021" name="Nat. Plants">
        <title>The Taxus genome provides insights into paclitaxel biosynthesis.</title>
        <authorList>
            <person name="Xiong X."/>
            <person name="Gou J."/>
            <person name="Liao Q."/>
            <person name="Li Y."/>
            <person name="Zhou Q."/>
            <person name="Bi G."/>
            <person name="Li C."/>
            <person name="Du R."/>
            <person name="Wang X."/>
            <person name="Sun T."/>
            <person name="Guo L."/>
            <person name="Liang H."/>
            <person name="Lu P."/>
            <person name="Wu Y."/>
            <person name="Zhang Z."/>
            <person name="Ro D.K."/>
            <person name="Shang Y."/>
            <person name="Huang S."/>
            <person name="Yan J."/>
        </authorList>
    </citation>
    <scope>NUCLEOTIDE SEQUENCE [LARGE SCALE GENOMIC DNA]</scope>
    <source>
        <strain evidence="3">Ta-2019</strain>
    </source>
</reference>
<dbReference type="InterPro" id="IPR013149">
    <property type="entry name" value="ADH-like_C"/>
</dbReference>
<dbReference type="FunFam" id="3.40.50.720:FF:000121">
    <property type="entry name" value="Prostaglandin reductase 2"/>
    <property type="match status" value="1"/>
</dbReference>
<proteinExistence type="predicted"/>
<evidence type="ECO:0000256" key="1">
    <source>
        <dbReference type="ARBA" id="ARBA00023002"/>
    </source>
</evidence>
<organism evidence="3 4">
    <name type="scientific">Taxus chinensis</name>
    <name type="common">Chinese yew</name>
    <name type="synonym">Taxus wallichiana var. chinensis</name>
    <dbReference type="NCBI Taxonomy" id="29808"/>
    <lineage>
        <taxon>Eukaryota</taxon>
        <taxon>Viridiplantae</taxon>
        <taxon>Streptophyta</taxon>
        <taxon>Embryophyta</taxon>
        <taxon>Tracheophyta</taxon>
        <taxon>Spermatophyta</taxon>
        <taxon>Pinopsida</taxon>
        <taxon>Pinidae</taxon>
        <taxon>Conifers II</taxon>
        <taxon>Cupressales</taxon>
        <taxon>Taxaceae</taxon>
        <taxon>Taxus</taxon>
    </lineage>
</organism>